<accession>D4F917</accession>
<evidence type="ECO:0000256" key="3">
    <source>
        <dbReference type="HAMAP-Rule" id="MF_00030"/>
    </source>
</evidence>
<dbReference type="InterPro" id="IPR050135">
    <property type="entry name" value="dGTPase-like"/>
</dbReference>
<name>D4F917_EDWTA</name>
<comment type="cofactor">
    <cofactor evidence="3">
        <name>Mg(2+)</name>
        <dbReference type="ChEBI" id="CHEBI:18420"/>
    </cofactor>
</comment>
<evidence type="ECO:0000259" key="4">
    <source>
        <dbReference type="PROSITE" id="PS51831"/>
    </source>
</evidence>
<keyword evidence="1 3" id="KW-0378">Hydrolase</keyword>
<evidence type="ECO:0000313" key="5">
    <source>
        <dbReference type="EMBL" id="EFE21774.1"/>
    </source>
</evidence>
<dbReference type="InterPro" id="IPR020779">
    <property type="entry name" value="dNTPase_1"/>
</dbReference>
<dbReference type="CDD" id="cd00077">
    <property type="entry name" value="HDc"/>
    <property type="match status" value="1"/>
</dbReference>
<dbReference type="EMBL" id="ADGK01000268">
    <property type="protein sequence ID" value="EFE21774.1"/>
    <property type="molecule type" value="Genomic_DNA"/>
</dbReference>
<dbReference type="SMART" id="SM00471">
    <property type="entry name" value="HDc"/>
    <property type="match status" value="1"/>
</dbReference>
<comment type="caution">
    <text evidence="5">The sequence shown here is derived from an EMBL/GenBank/DDBJ whole genome shotgun (WGS) entry which is preliminary data.</text>
</comment>
<dbReference type="GO" id="GO:0000287">
    <property type="term" value="F:magnesium ion binding"/>
    <property type="evidence" value="ECO:0007669"/>
    <property type="project" value="UniProtKB-UniRule"/>
</dbReference>
<dbReference type="InterPro" id="IPR023293">
    <property type="entry name" value="dGTP_triP_hydro_central_sf"/>
</dbReference>
<dbReference type="InterPro" id="IPR006674">
    <property type="entry name" value="HD_domain"/>
</dbReference>
<dbReference type="NCBIfam" id="TIGR01353">
    <property type="entry name" value="dGTP_triPase"/>
    <property type="match status" value="1"/>
</dbReference>
<dbReference type="PANTHER" id="PTHR11373">
    <property type="entry name" value="DEOXYNUCLEOSIDE TRIPHOSPHATE TRIPHOSPHOHYDROLASE"/>
    <property type="match status" value="1"/>
</dbReference>
<sequence>MEKRGIVSAVYHSRVAAAEARGAAGYPRGRGWGGKMGKYLLGCEKTVTRRVTCRAHDDRRLAMRIDFAAKLSYQRPSRSAGEAPLLHDAYDISRQFESDRGRIINSAAIRRLQQKTQVFPLERNAAVRSRLTHSMEVQQVGRHIAREILHCLAQEGRIDALGLTHYTDAFESCVEMACLMHDMGNPPFGHFGEAAIKSWFGRELGVSADGHNQLDDEACQVPFLRPDGRDAALDRLRAQLRIDLSNFEGNAQSIRLIHTLLKLNLTYGQTACVLKYTRPAYWQGPLPQGFDYLMKKPGYYWAEERFVTQLREQVAMPLYQRFPLTYIMEAADDISYCVADLEDTVEKHLLSVEQLYGYLKDEWGTVNDGDLFSIAVQDAFDRCNKKYGRRGADDLFFMYLRVNVMKLLVPHAAACFLNNLQQIFIGAFNGPLLAAGSEEYRLLNIFKQVALKHVFNHFEVEQLELQGYRVIKGLLDIYSPLLAMPLEDFQRLVRDDRHGDYLIETRLFHKLSVKHRLAYREAVDGLAPLGEAALRVQEYYYRARLIQDYISGMTDLYAYDEYRRLMAAE</sequence>
<evidence type="ECO:0000313" key="6">
    <source>
        <dbReference type="Proteomes" id="UP000003692"/>
    </source>
</evidence>
<keyword evidence="2 3" id="KW-0460">Magnesium</keyword>
<dbReference type="GO" id="GO:0008832">
    <property type="term" value="F:dGTPase activity"/>
    <property type="evidence" value="ECO:0007669"/>
    <property type="project" value="UniProtKB-UniRule"/>
</dbReference>
<dbReference type="Pfam" id="PF01966">
    <property type="entry name" value="HD"/>
    <property type="match status" value="1"/>
</dbReference>
<comment type="catalytic activity">
    <reaction evidence="3">
        <text>dGTP + H2O = 2'-deoxyguanosine + triphosphate + H(+)</text>
        <dbReference type="Rhea" id="RHEA:15193"/>
        <dbReference type="ChEBI" id="CHEBI:15377"/>
        <dbReference type="ChEBI" id="CHEBI:15378"/>
        <dbReference type="ChEBI" id="CHEBI:17172"/>
        <dbReference type="ChEBI" id="CHEBI:18036"/>
        <dbReference type="ChEBI" id="CHEBI:61429"/>
        <dbReference type="EC" id="3.1.5.1"/>
    </reaction>
</comment>
<proteinExistence type="inferred from homology"/>
<dbReference type="PANTHER" id="PTHR11373:SF32">
    <property type="entry name" value="DEOXYGUANOSINETRIPHOSPHATE TRIPHOSPHOHYDROLASE"/>
    <property type="match status" value="1"/>
</dbReference>
<evidence type="ECO:0000256" key="2">
    <source>
        <dbReference type="ARBA" id="ARBA00022842"/>
    </source>
</evidence>
<dbReference type="EC" id="3.1.5.1" evidence="3"/>
<dbReference type="Gene3D" id="1.10.3210.10">
    <property type="entry name" value="Hypothetical protein af1432"/>
    <property type="match status" value="2"/>
</dbReference>
<dbReference type="HAMAP" id="MF_00030">
    <property type="entry name" value="dGTPase_type1"/>
    <property type="match status" value="1"/>
</dbReference>
<gene>
    <name evidence="3" type="primary">dgt</name>
    <name evidence="5" type="ORF">EDWATA_03272</name>
</gene>
<evidence type="ECO:0000256" key="1">
    <source>
        <dbReference type="ARBA" id="ARBA00022801"/>
    </source>
</evidence>
<reference evidence="5 6" key="1">
    <citation type="submission" date="2010-02" db="EMBL/GenBank/DDBJ databases">
        <authorList>
            <person name="Weinstock G."/>
            <person name="Sodergren E."/>
            <person name="Clifton S."/>
            <person name="Fulton L."/>
            <person name="Fulton B."/>
            <person name="Courtney L."/>
            <person name="Fronick C."/>
            <person name="Harrison M."/>
            <person name="Strong C."/>
            <person name="Farmer C."/>
            <person name="Delahaunty K."/>
            <person name="Markovic C."/>
            <person name="Hall O."/>
            <person name="Minx P."/>
            <person name="Tomlinson C."/>
            <person name="Mitreva M."/>
            <person name="Nelson J."/>
            <person name="Hou S."/>
            <person name="Wollam A."/>
            <person name="Pepin K.H."/>
            <person name="Johnson M."/>
            <person name="Bhonagiri V."/>
            <person name="Zhang X."/>
            <person name="Suruliraj S."/>
            <person name="Warren W."/>
            <person name="Chinwalla A."/>
            <person name="Mardis E.R."/>
            <person name="Wilson R.K."/>
        </authorList>
    </citation>
    <scope>NUCLEOTIDE SEQUENCE [LARGE SCALE GENOMIC DNA]</scope>
    <source>
        <strain evidence="5 6">ATCC 23685</strain>
    </source>
</reference>
<dbReference type="Gene3D" id="1.10.3410.10">
    <property type="entry name" value="putative deoxyguanosinetriphosphate triphosphohydrolase like domain"/>
    <property type="match status" value="1"/>
</dbReference>
<dbReference type="NCBIfam" id="NF003429">
    <property type="entry name" value="PRK04926.1"/>
    <property type="match status" value="1"/>
</dbReference>
<dbReference type="PROSITE" id="PS51831">
    <property type="entry name" value="HD"/>
    <property type="match status" value="1"/>
</dbReference>
<dbReference type="Pfam" id="PF13286">
    <property type="entry name" value="HD_assoc"/>
    <property type="match status" value="1"/>
</dbReference>
<feature type="domain" description="HD" evidence="4">
    <location>
        <begin position="130"/>
        <end position="337"/>
    </location>
</feature>
<comment type="similarity">
    <text evidence="3">Belongs to the dGTPase family. Type 1 subfamily.</text>
</comment>
<comment type="subunit">
    <text evidence="3">Homotetramer.</text>
</comment>
<dbReference type="GO" id="GO:0006203">
    <property type="term" value="P:dGTP catabolic process"/>
    <property type="evidence" value="ECO:0007669"/>
    <property type="project" value="InterPro"/>
</dbReference>
<dbReference type="AlphaFoldDB" id="D4F917"/>
<comment type="function">
    <text evidence="3">dGTPase preferentially hydrolyzes dGTP over the other canonical NTPs.</text>
</comment>
<protein>
    <recommendedName>
        <fullName evidence="3">Deoxyguanosinetriphosphate triphosphohydrolase</fullName>
        <shortName evidence="3">dGTP triphosphohydrolase</shortName>
        <shortName evidence="3">dGTPase</shortName>
        <ecNumber evidence="3">3.1.5.1</ecNumber>
    </recommendedName>
</protein>
<dbReference type="SUPFAM" id="SSF109604">
    <property type="entry name" value="HD-domain/PDEase-like"/>
    <property type="match status" value="1"/>
</dbReference>
<dbReference type="InterPro" id="IPR006261">
    <property type="entry name" value="dGTPase"/>
</dbReference>
<dbReference type="InterPro" id="IPR026875">
    <property type="entry name" value="PHydrolase_assoc_dom"/>
</dbReference>
<organism evidence="5 6">
    <name type="scientific">Edwardsiella tarda ATCC 23685</name>
    <dbReference type="NCBI Taxonomy" id="500638"/>
    <lineage>
        <taxon>Bacteria</taxon>
        <taxon>Pseudomonadati</taxon>
        <taxon>Pseudomonadota</taxon>
        <taxon>Gammaproteobacteria</taxon>
        <taxon>Enterobacterales</taxon>
        <taxon>Hafniaceae</taxon>
        <taxon>Edwardsiella</taxon>
    </lineage>
</organism>
<dbReference type="InterPro" id="IPR003607">
    <property type="entry name" value="HD/PDEase_dom"/>
</dbReference>
<dbReference type="Proteomes" id="UP000003692">
    <property type="component" value="Unassembled WGS sequence"/>
</dbReference>
<dbReference type="HOGENOM" id="CLU_028163_2_1_6"/>